<proteinExistence type="predicted"/>
<protein>
    <submittedName>
        <fullName evidence="1">Uncharacterized protein</fullName>
    </submittedName>
</protein>
<dbReference type="Proteomes" id="UP000859547">
    <property type="component" value="Unassembled WGS sequence"/>
</dbReference>
<organism evidence="1">
    <name type="scientific">Clostridium perfringens</name>
    <dbReference type="NCBI Taxonomy" id="1502"/>
    <lineage>
        <taxon>Bacteria</taxon>
        <taxon>Bacillati</taxon>
        <taxon>Bacillota</taxon>
        <taxon>Clostridia</taxon>
        <taxon>Eubacteriales</taxon>
        <taxon>Clostridiaceae</taxon>
        <taxon>Clostridium</taxon>
    </lineage>
</organism>
<name>A0A8H9QYD4_CLOPF</name>
<evidence type="ECO:0000313" key="1">
    <source>
        <dbReference type="EMBL" id="HAT4308443.1"/>
    </source>
</evidence>
<sequence length="131" mass="15708">MRKSGECMIKVCTINDDFLSCNSIKSNIPFNISEKLIELYLDWDCKKDSLYYFLKNQCDLYPFITPYVENYFEDIIELFKIKNIQTPTNIYYDFLDNPSSKIPCENIVDIAEWNNSYYSYIFKEDDDLFLK</sequence>
<dbReference type="EMBL" id="DACTCB010000012">
    <property type="protein sequence ID" value="HAT4308443.1"/>
    <property type="molecule type" value="Genomic_DNA"/>
</dbReference>
<reference evidence="1" key="1">
    <citation type="journal article" date="2018" name="Genome Biol.">
        <title>SKESA: strategic k-mer extension for scrupulous assemblies.</title>
        <authorList>
            <person name="Souvorov A."/>
            <person name="Agarwala R."/>
            <person name="Lipman D.J."/>
        </authorList>
    </citation>
    <scope>NUCLEOTIDE SEQUENCE</scope>
    <source>
        <strain evidence="1">C8</strain>
    </source>
</reference>
<dbReference type="AlphaFoldDB" id="A0A8H9QYD4"/>
<accession>A0A8H9QYD4</accession>
<comment type="caution">
    <text evidence="1">The sequence shown here is derived from an EMBL/GenBank/DDBJ whole genome shotgun (WGS) entry which is preliminary data.</text>
</comment>
<reference evidence="1" key="2">
    <citation type="submission" date="2020-07" db="EMBL/GenBank/DDBJ databases">
        <authorList>
            <consortium name="NCBI Pathogen Detection Project"/>
        </authorList>
    </citation>
    <scope>NUCLEOTIDE SEQUENCE</scope>
    <source>
        <strain evidence="1">C8</strain>
    </source>
</reference>
<gene>
    <name evidence="1" type="ORF">I9080_002256</name>
</gene>